<proteinExistence type="predicted"/>
<sequence>MSAAALIERAASSGVTIRLDGDRLKINGPRETCDVLLPEIREHKSVIVAYLREAGDELPDDAQHMSAGEFEKLRTEVVWLITELFVLERWSTSLLDGVLDDAMAGSLASLMPNLEYFRERVAGVHTEIIARELAAERVYVITAEVLASRRGCHPTCDASRCVGKRLRCSRDGIEPPQTYN</sequence>
<dbReference type="Proteomes" id="UP000494205">
    <property type="component" value="Unassembled WGS sequence"/>
</dbReference>
<name>A0A2N7WTQ9_9BURK</name>
<dbReference type="InterPro" id="IPR044894">
    <property type="entry name" value="TubC_N_sf"/>
</dbReference>
<gene>
    <name evidence="2" type="ORF">C0Z16_04725</name>
    <name evidence="1" type="ORF">LMG27174_00833</name>
</gene>
<keyword evidence="3" id="KW-1185">Reference proteome</keyword>
<evidence type="ECO:0000313" key="2">
    <source>
        <dbReference type="EMBL" id="PMS32856.1"/>
    </source>
</evidence>
<dbReference type="Gene3D" id="1.10.10.1830">
    <property type="entry name" value="Non-ribosomal peptide synthase, adenylation domain"/>
    <property type="match status" value="1"/>
</dbReference>
<protein>
    <submittedName>
        <fullName evidence="1">Uncharacterized protein</fullName>
    </submittedName>
</protein>
<reference evidence="1 4" key="2">
    <citation type="submission" date="2020-04" db="EMBL/GenBank/DDBJ databases">
        <authorList>
            <person name="De Canck E."/>
        </authorList>
    </citation>
    <scope>NUCLEOTIDE SEQUENCE [LARGE SCALE GENOMIC DNA]</scope>
    <source>
        <strain evidence="1 4">LMG 27174</strain>
    </source>
</reference>
<evidence type="ECO:0000313" key="3">
    <source>
        <dbReference type="Proteomes" id="UP000235659"/>
    </source>
</evidence>
<dbReference type="EMBL" id="CADIJZ010000002">
    <property type="protein sequence ID" value="CAB3645668.1"/>
    <property type="molecule type" value="Genomic_DNA"/>
</dbReference>
<evidence type="ECO:0000313" key="1">
    <source>
        <dbReference type="EMBL" id="CAB3645668.1"/>
    </source>
</evidence>
<dbReference type="Proteomes" id="UP000235659">
    <property type="component" value="Unassembled WGS sequence"/>
</dbReference>
<dbReference type="EMBL" id="PNXY01000003">
    <property type="protein sequence ID" value="PMS32856.1"/>
    <property type="molecule type" value="Genomic_DNA"/>
</dbReference>
<accession>A0A2N7WTQ9</accession>
<organism evidence="1 4">
    <name type="scientific">Paraburkholderia rhynchosiae</name>
    <dbReference type="NCBI Taxonomy" id="487049"/>
    <lineage>
        <taxon>Bacteria</taxon>
        <taxon>Pseudomonadati</taxon>
        <taxon>Pseudomonadota</taxon>
        <taxon>Betaproteobacteria</taxon>
        <taxon>Burkholderiales</taxon>
        <taxon>Burkholderiaceae</taxon>
        <taxon>Paraburkholderia</taxon>
    </lineage>
</organism>
<dbReference type="AlphaFoldDB" id="A0A2N7WTQ9"/>
<reference evidence="2 3" key="1">
    <citation type="submission" date="2018-01" db="EMBL/GenBank/DDBJ databases">
        <title>Whole genome analyses suggest that Burkholderia sensu lato contains two further novel genera in the rhizoxinica-symbiotica group Mycetohabitans gen. nov., and Trinickia gen. nov.: implications for the evolution of diazotrophy and nodulation in the Burkholderiaceae.</title>
        <authorList>
            <person name="Estrada-de los Santos P."/>
            <person name="Palmer M."/>
            <person name="Chavez-Ramirez B."/>
            <person name="Beukes C."/>
            <person name="Steenkamp E.T."/>
            <person name="Hirsch A.M."/>
            <person name="Manyaka P."/>
            <person name="Maluk M."/>
            <person name="Lafos M."/>
            <person name="Crook M."/>
            <person name="Gross E."/>
            <person name="Simon M.F."/>
            <person name="Bueno dos Reis Junior F."/>
            <person name="Poole P.S."/>
            <person name="Venter S.N."/>
            <person name="James E.K."/>
        </authorList>
    </citation>
    <scope>NUCLEOTIDE SEQUENCE [LARGE SCALE GENOMIC DNA]</scope>
    <source>
        <strain evidence="2 3">WSM 3937</strain>
    </source>
</reference>
<evidence type="ECO:0000313" key="4">
    <source>
        <dbReference type="Proteomes" id="UP000494205"/>
    </source>
</evidence>
<dbReference type="OrthoDB" id="9098458at2"/>
<dbReference type="RefSeq" id="WP_102631050.1">
    <property type="nucleotide sequence ID" value="NZ_CADIJZ010000002.1"/>
</dbReference>